<organism evidence="2 3">
    <name type="scientific">Marinobacterium nitratireducens</name>
    <dbReference type="NCBI Taxonomy" id="518897"/>
    <lineage>
        <taxon>Bacteria</taxon>
        <taxon>Pseudomonadati</taxon>
        <taxon>Pseudomonadota</taxon>
        <taxon>Gammaproteobacteria</taxon>
        <taxon>Oceanospirillales</taxon>
        <taxon>Oceanospirillaceae</taxon>
        <taxon>Marinobacterium</taxon>
    </lineage>
</organism>
<evidence type="ECO:0000313" key="2">
    <source>
        <dbReference type="EMBL" id="GGO86074.1"/>
    </source>
</evidence>
<dbReference type="Proteomes" id="UP000599578">
    <property type="component" value="Unassembled WGS sequence"/>
</dbReference>
<dbReference type="RefSeq" id="WP_188862012.1">
    <property type="nucleotide sequence ID" value="NZ_BMLT01000010.1"/>
</dbReference>
<sequence length="104" mass="11079">MSGTPDSRDKRQARLALLAIVVLLVVLGAAALLLLPQLAQIVETSLEPGLGLKNAAVISFFVTVALMLVFAIAAGDGFIGEIQFMLAGFGSFFVVIWLMLAWIF</sequence>
<keyword evidence="1" id="KW-0472">Membrane</keyword>
<keyword evidence="1" id="KW-1133">Transmembrane helix</keyword>
<protein>
    <submittedName>
        <fullName evidence="2">Uncharacterized protein</fullName>
    </submittedName>
</protein>
<evidence type="ECO:0000256" key="1">
    <source>
        <dbReference type="SAM" id="Phobius"/>
    </source>
</evidence>
<evidence type="ECO:0000313" key="3">
    <source>
        <dbReference type="Proteomes" id="UP000599578"/>
    </source>
</evidence>
<feature type="transmembrane region" description="Helical" evidence="1">
    <location>
        <begin position="82"/>
        <end position="103"/>
    </location>
</feature>
<proteinExistence type="predicted"/>
<name>A0A918DX66_9GAMM</name>
<gene>
    <name evidence="2" type="ORF">GCM10011348_36070</name>
</gene>
<feature type="transmembrane region" description="Helical" evidence="1">
    <location>
        <begin position="15"/>
        <end position="35"/>
    </location>
</feature>
<keyword evidence="3" id="KW-1185">Reference proteome</keyword>
<comment type="caution">
    <text evidence="2">The sequence shown here is derived from an EMBL/GenBank/DDBJ whole genome shotgun (WGS) entry which is preliminary data.</text>
</comment>
<feature type="transmembrane region" description="Helical" evidence="1">
    <location>
        <begin position="55"/>
        <end position="75"/>
    </location>
</feature>
<dbReference type="AlphaFoldDB" id="A0A918DX66"/>
<keyword evidence="1" id="KW-0812">Transmembrane</keyword>
<reference evidence="2 3" key="1">
    <citation type="journal article" date="2014" name="Int. J. Syst. Evol. Microbiol.">
        <title>Complete genome sequence of Corynebacterium casei LMG S-19264T (=DSM 44701T), isolated from a smear-ripened cheese.</title>
        <authorList>
            <consortium name="US DOE Joint Genome Institute (JGI-PGF)"/>
            <person name="Walter F."/>
            <person name="Albersmeier A."/>
            <person name="Kalinowski J."/>
            <person name="Ruckert C."/>
        </authorList>
    </citation>
    <scope>NUCLEOTIDE SEQUENCE [LARGE SCALE GENOMIC DNA]</scope>
    <source>
        <strain evidence="2 3">CGMCC 1.7286</strain>
    </source>
</reference>
<dbReference type="EMBL" id="BMLT01000010">
    <property type="protein sequence ID" value="GGO86074.1"/>
    <property type="molecule type" value="Genomic_DNA"/>
</dbReference>
<accession>A0A918DX66</accession>